<evidence type="ECO:0000313" key="1">
    <source>
        <dbReference type="EMBL" id="CAH2001771.1"/>
    </source>
</evidence>
<accession>A0A9P0LVR5</accession>
<reference evidence="1" key="1">
    <citation type="submission" date="2022-03" db="EMBL/GenBank/DDBJ databases">
        <authorList>
            <person name="Sayadi A."/>
        </authorList>
    </citation>
    <scope>NUCLEOTIDE SEQUENCE</scope>
</reference>
<dbReference type="AlphaFoldDB" id="A0A9P0LVR5"/>
<keyword evidence="2" id="KW-1185">Reference proteome</keyword>
<evidence type="ECO:0000313" key="2">
    <source>
        <dbReference type="Proteomes" id="UP001152888"/>
    </source>
</evidence>
<dbReference type="OrthoDB" id="6287725at2759"/>
<proteinExistence type="predicted"/>
<dbReference type="Proteomes" id="UP001152888">
    <property type="component" value="Unassembled WGS sequence"/>
</dbReference>
<organism evidence="1 2">
    <name type="scientific">Acanthoscelides obtectus</name>
    <name type="common">Bean weevil</name>
    <name type="synonym">Bruchus obtectus</name>
    <dbReference type="NCBI Taxonomy" id="200917"/>
    <lineage>
        <taxon>Eukaryota</taxon>
        <taxon>Metazoa</taxon>
        <taxon>Ecdysozoa</taxon>
        <taxon>Arthropoda</taxon>
        <taxon>Hexapoda</taxon>
        <taxon>Insecta</taxon>
        <taxon>Pterygota</taxon>
        <taxon>Neoptera</taxon>
        <taxon>Endopterygota</taxon>
        <taxon>Coleoptera</taxon>
        <taxon>Polyphaga</taxon>
        <taxon>Cucujiformia</taxon>
        <taxon>Chrysomeloidea</taxon>
        <taxon>Chrysomelidae</taxon>
        <taxon>Bruchinae</taxon>
        <taxon>Bruchini</taxon>
        <taxon>Acanthoscelides</taxon>
    </lineage>
</organism>
<name>A0A9P0LVR5_ACAOB</name>
<sequence>MFSPTIPMLNARKVYVQTPTAIIHLLQDLQRKVQYQSQLYMLSLLQVNWKISTIPLHSQVINFFHTALVYSQSNKQNTLLSLVDTENLNTVYSPLH</sequence>
<protein>
    <submittedName>
        <fullName evidence="1">Uncharacterized protein</fullName>
    </submittedName>
</protein>
<gene>
    <name evidence="1" type="ORF">ACAOBT_LOCUS26421</name>
</gene>
<comment type="caution">
    <text evidence="1">The sequence shown here is derived from an EMBL/GenBank/DDBJ whole genome shotgun (WGS) entry which is preliminary data.</text>
</comment>
<dbReference type="EMBL" id="CAKOFQ010007469">
    <property type="protein sequence ID" value="CAH2001771.1"/>
    <property type="molecule type" value="Genomic_DNA"/>
</dbReference>